<dbReference type="eggNOG" id="ENOG50334I5">
    <property type="taxonomic scope" value="Bacteria"/>
</dbReference>
<gene>
    <name evidence="3" type="ordered locus">AZC_3664</name>
</gene>
<dbReference type="PROSITE" id="PS50244">
    <property type="entry name" value="S5A_REDUCTASE"/>
    <property type="match status" value="1"/>
</dbReference>
<organism evidence="3 4">
    <name type="scientific">Azorhizobium caulinodans (strain ATCC 43989 / DSM 5975 / JCM 20966 / LMG 6465 / NBRC 14845 / NCIMB 13405 / ORS 571)</name>
    <dbReference type="NCBI Taxonomy" id="438753"/>
    <lineage>
        <taxon>Bacteria</taxon>
        <taxon>Pseudomonadati</taxon>
        <taxon>Pseudomonadota</taxon>
        <taxon>Alphaproteobacteria</taxon>
        <taxon>Hyphomicrobiales</taxon>
        <taxon>Xanthobacteraceae</taxon>
        <taxon>Azorhizobium</taxon>
    </lineage>
</organism>
<keyword evidence="4" id="KW-1185">Reference proteome</keyword>
<evidence type="ECO:0000256" key="2">
    <source>
        <dbReference type="SAM" id="Phobius"/>
    </source>
</evidence>
<feature type="transmembrane region" description="Helical" evidence="2">
    <location>
        <begin position="38"/>
        <end position="58"/>
    </location>
</feature>
<accession>A8IMV1</accession>
<keyword evidence="2" id="KW-1133">Transmembrane helix</keyword>
<sequence>MWRCSCIRTPARSRPGAHEQEAPMPHTQPPPPRRSRRLIWLVLGTLVAWFPLLGVFAATEIASTLGCKVNEGQPQPCLFGGTDIGGLLYTLFTGGWFMLITAPFMLLTIVLWVGVIVRWLWRRLRPVR</sequence>
<dbReference type="STRING" id="438753.AZC_3664"/>
<dbReference type="HOGENOM" id="CLU_160476_0_0_5"/>
<dbReference type="EMBL" id="AP009384">
    <property type="protein sequence ID" value="BAF89662.1"/>
    <property type="molecule type" value="Genomic_DNA"/>
</dbReference>
<reference evidence="4" key="2">
    <citation type="submission" date="2007-04" db="EMBL/GenBank/DDBJ databases">
        <title>Complete genome sequence of the nitrogen-fixing bacterium Azorhizobium caulinodans ORS571.</title>
        <authorList>
            <person name="Lee K.B."/>
            <person name="Backer P.D."/>
            <person name="Aono T."/>
            <person name="Liu C.T."/>
            <person name="Suzuki S."/>
            <person name="Suzuki T."/>
            <person name="Kaneko T."/>
            <person name="Yamada M."/>
            <person name="Tabata S."/>
            <person name="Kupfer D.M."/>
            <person name="Najar F.Z."/>
            <person name="Wiley G.B."/>
            <person name="Roe B."/>
            <person name="Binnewies T."/>
            <person name="Ussery D."/>
            <person name="Vereecke D."/>
            <person name="Gevers D."/>
            <person name="Holsters M."/>
            <person name="Oyaizu H."/>
        </authorList>
    </citation>
    <scope>NUCLEOTIDE SEQUENCE [LARGE SCALE GENOMIC DNA]</scope>
    <source>
        <strain evidence="4">ATCC 43989 / DSM 5975 / JCM 20966 / LMG 6465 / NBRC 14845 / NCIMB 13405 / ORS 571</strain>
    </source>
</reference>
<dbReference type="AlphaFoldDB" id="A8IMV1"/>
<keyword evidence="2" id="KW-0812">Transmembrane</keyword>
<evidence type="ECO:0000313" key="4">
    <source>
        <dbReference type="Proteomes" id="UP000000270"/>
    </source>
</evidence>
<reference evidence="3 4" key="3">
    <citation type="journal article" date="2008" name="BMC Genomics">
        <title>The genome of the versatile nitrogen fixer Azorhizobium caulinodans ORS571.</title>
        <authorList>
            <person name="Lee KB."/>
            <person name="Backer P.D."/>
            <person name="Aono T."/>
            <person name="Liu CT."/>
            <person name="Suzuki S."/>
            <person name="Suzuki T."/>
            <person name="Kaneko T."/>
            <person name="Yamada M."/>
            <person name="Tabata S."/>
            <person name="Kupfer D.M."/>
            <person name="Najar F.Z."/>
            <person name="Wiley G.B."/>
            <person name="Roe B."/>
            <person name="Binnewies T.T."/>
            <person name="Ussery D.W."/>
            <person name="D'Haeze W."/>
            <person name="Herder J.D."/>
            <person name="Gevers D."/>
            <person name="Vereecke D."/>
            <person name="Holsters M."/>
            <person name="Oyaizu H."/>
        </authorList>
    </citation>
    <scope>NUCLEOTIDE SEQUENCE [LARGE SCALE GENOMIC DNA]</scope>
    <source>
        <strain evidence="4">ATCC 43989 / DSM 5975 / JCM 20966 / LMG 6465 / NBRC 14845 / NCIMB 13405 / ORS 571</strain>
    </source>
</reference>
<keyword evidence="2" id="KW-0472">Membrane</keyword>
<proteinExistence type="predicted"/>
<evidence type="ECO:0000313" key="3">
    <source>
        <dbReference type="EMBL" id="BAF89662.1"/>
    </source>
</evidence>
<feature type="transmembrane region" description="Helical" evidence="2">
    <location>
        <begin position="96"/>
        <end position="121"/>
    </location>
</feature>
<dbReference type="Proteomes" id="UP000000270">
    <property type="component" value="Chromosome"/>
</dbReference>
<reference evidence="3 4" key="4">
    <citation type="journal article" date="2009" name="Appl. Environ. Microbiol.">
        <title>Comparative genome-wide transcriptional profiling of Azorhizobium caulinodans ORS571 grown under free-living and symbiotic conditions.</title>
        <authorList>
            <person name="Tsukada S."/>
            <person name="Aono T."/>
            <person name="Akiba N."/>
            <person name="Lee KB."/>
            <person name="Liu CT."/>
            <person name="Toyazaki H."/>
            <person name="Oyaizu H."/>
        </authorList>
    </citation>
    <scope>NUCLEOTIDE SEQUENCE [LARGE SCALE GENOMIC DNA]</scope>
    <source>
        <strain evidence="4">ATCC 43989 / DSM 5975 / JCM 20966 / LMG 6465 / NBRC 14845 / NCIMB 13405 / ORS 571</strain>
    </source>
</reference>
<protein>
    <submittedName>
        <fullName evidence="3">Putative membrane protein</fullName>
    </submittedName>
</protein>
<reference evidence="3 4" key="1">
    <citation type="journal article" date="2007" name="Appl. Environ. Microbiol.">
        <title>Rhizobial factors required for stem nodule maturation and maintenance in Sesbania rostrata-Azorhizobium caulinodans ORS571 symbiosis.</title>
        <authorList>
            <person name="Suzuki S."/>
            <person name="Aono T."/>
            <person name="Lee KB."/>
            <person name="Suzuki T."/>
            <person name="Liu CT."/>
            <person name="Miwa H."/>
            <person name="Wakao S."/>
            <person name="Iki T."/>
            <person name="Oyaizu H."/>
        </authorList>
    </citation>
    <scope>NUCLEOTIDE SEQUENCE [LARGE SCALE GENOMIC DNA]</scope>
    <source>
        <strain evidence="4">ATCC 43989 / DSM 5975 / JCM 20966 / LMG 6465 / NBRC 14845 / NCIMB 13405 / ORS 571</strain>
    </source>
</reference>
<feature type="region of interest" description="Disordered" evidence="1">
    <location>
        <begin position="9"/>
        <end position="33"/>
    </location>
</feature>
<dbReference type="KEGG" id="azc:AZC_3664"/>
<reference evidence="3 4" key="6">
    <citation type="journal article" date="2011" name="Appl. Environ. Microbiol.">
        <title>Involvement of the azorhizobial chromosome partition gene (parA) in the onset of bacteroid differentiation during Sesbania rostrata stem nodule development.</title>
        <authorList>
            <person name="Liu CT."/>
            <person name="Lee KB."/>
            <person name="Wang YS."/>
            <person name="Peng MH."/>
            <person name="Lee KT."/>
            <person name="Suzuki S."/>
            <person name="Suzuki T."/>
            <person name="Oyaizu H."/>
        </authorList>
    </citation>
    <scope>NUCLEOTIDE SEQUENCE [LARGE SCALE GENOMIC DNA]</scope>
    <source>
        <strain evidence="4">ATCC 43989 / DSM 5975 / JCM 20966 / LMG 6465 / NBRC 14845 / NCIMB 13405 / ORS 571</strain>
    </source>
</reference>
<evidence type="ECO:0000256" key="1">
    <source>
        <dbReference type="SAM" id="MobiDB-lite"/>
    </source>
</evidence>
<name>A8IMV1_AZOC5</name>
<reference evidence="3 4" key="5">
    <citation type="journal article" date="2010" name="Appl. Environ. Microbiol.">
        <title>phrR-like gene praR of Azorhizobium caulinodans ORS571 is essential for symbiosis with Sesbania rostrata and is involved in expression of reb genes.</title>
        <authorList>
            <person name="Akiba N."/>
            <person name="Aono T."/>
            <person name="Toyazaki H."/>
            <person name="Sato S."/>
            <person name="Oyaizu H."/>
        </authorList>
    </citation>
    <scope>NUCLEOTIDE SEQUENCE [LARGE SCALE GENOMIC DNA]</scope>
    <source>
        <strain evidence="4">ATCC 43989 / DSM 5975 / JCM 20966 / LMG 6465 / NBRC 14845 / NCIMB 13405 / ORS 571</strain>
    </source>
</reference>